<sequence length="557" mass="64464">MLEPVHYDIGRMCKESYRKEGSYTPKIIDRDIVKGIKPPLLKIPFDSPREVAEHLLSINRDKLQGTVELEDCTIRYLLVNVGKHLDILDSILKDNLDLVIVGDARRLIKRKELVQLIQGIRASISPNTAIYFPTALPWEIPLLIYLGVDYFDYSSAYYYGSLGYYFTKNRMIPTGGDREEIVKHNIEVISQVLMEARYCIREGMLRNLVEETSVSDPYLRANYRRYEPDLRNIPLSKGKRIIVTIDETEVPEVKKYIERARNYELFTDTVVLLPCSSRKPYSQSKSHSYFIKAITSAGLPVEEVIITSPYGVVPRALEGVVNYDIPVTGRWSLEEIEFINRELDNLLRRGREKFQHLKIVAHLPDHYLEILRDTCERYGDLIVTSKGDPTSPESLKTLKNTLLALKEKYNIREREVRNLRRMEELHHYRELSKFQFRKNFIPDDVIVKGDVKKFFIKRDNRLIQICSINPETGLYILTYEGGKLLGKVNWIEVNFEVKKGSLFPPGFVDCDESISVRDEVVVIYENEVVGVGRAILSGSEMKRAEKGKLVNIRHIKK</sequence>
<dbReference type="Proteomes" id="UP000643554">
    <property type="component" value="Unassembled WGS sequence"/>
</dbReference>
<evidence type="ECO:0000313" key="6">
    <source>
        <dbReference type="EMBL" id="HIP84537.1"/>
    </source>
</evidence>
<dbReference type="InterPro" id="IPR040777">
    <property type="entry name" value="DUF5591"/>
</dbReference>
<dbReference type="InterPro" id="IPR002478">
    <property type="entry name" value="PUA"/>
</dbReference>
<dbReference type="NCBIfam" id="TIGR00451">
    <property type="entry name" value="unchar_dom_2"/>
    <property type="match status" value="1"/>
</dbReference>
<accession>A0A832Z7Z4</accession>
<dbReference type="Pfam" id="PF01472">
    <property type="entry name" value="PUA"/>
    <property type="match status" value="1"/>
</dbReference>
<dbReference type="AlphaFoldDB" id="A0A832Z7Z4"/>
<dbReference type="CDD" id="cd21149">
    <property type="entry name" value="PUA_archaeosine_TGT"/>
    <property type="match status" value="1"/>
</dbReference>
<dbReference type="PROSITE" id="PS50890">
    <property type="entry name" value="PUA"/>
    <property type="match status" value="1"/>
</dbReference>
<dbReference type="SMART" id="SM00359">
    <property type="entry name" value="PUA"/>
    <property type="match status" value="1"/>
</dbReference>
<dbReference type="InterPro" id="IPR036511">
    <property type="entry name" value="TGT-like_sf"/>
</dbReference>
<keyword evidence="3" id="KW-0819">tRNA processing</keyword>
<name>A0A832Z7Z4_9EURY</name>
<dbReference type="SUPFAM" id="SSF88697">
    <property type="entry name" value="PUA domain-like"/>
    <property type="match status" value="1"/>
</dbReference>
<dbReference type="InterPro" id="IPR036895">
    <property type="entry name" value="Uracil-DNA_glycosylase-like_sf"/>
</dbReference>
<dbReference type="PANTHER" id="PTHR46499:SF2">
    <property type="entry name" value="ARCHAEOSINE SYNTHASE"/>
    <property type="match status" value="1"/>
</dbReference>
<dbReference type="Gene3D" id="3.20.20.105">
    <property type="entry name" value="Queuine tRNA-ribosyltransferase-like"/>
    <property type="match status" value="1"/>
</dbReference>
<dbReference type="PANTHER" id="PTHR46499">
    <property type="entry name" value="QUEUINE TRNA-RIBOSYLTRANSFERASE"/>
    <property type="match status" value="1"/>
</dbReference>
<dbReference type="SUPFAM" id="SSF52141">
    <property type="entry name" value="Uracil-DNA glycosylase-like"/>
    <property type="match status" value="1"/>
</dbReference>
<dbReference type="UniPathway" id="UPA00393"/>
<comment type="caution">
    <text evidence="6">The sequence shown here is derived from an EMBL/GenBank/DDBJ whole genome shotgun (WGS) entry which is preliminary data.</text>
</comment>
<protein>
    <submittedName>
        <fullName evidence="6">Archaeosine synthase</fullName>
    </submittedName>
</protein>
<dbReference type="Pfam" id="PF17884">
    <property type="entry name" value="DUF5591"/>
    <property type="match status" value="1"/>
</dbReference>
<dbReference type="GO" id="GO:0005737">
    <property type="term" value="C:cytoplasm"/>
    <property type="evidence" value="ECO:0007669"/>
    <property type="project" value="TreeGrafter"/>
</dbReference>
<evidence type="ECO:0000313" key="7">
    <source>
        <dbReference type="Proteomes" id="UP000643554"/>
    </source>
</evidence>
<organism evidence="6 7">
    <name type="scientific">Methanothermococcus okinawensis</name>
    <dbReference type="NCBI Taxonomy" id="155863"/>
    <lineage>
        <taxon>Archaea</taxon>
        <taxon>Methanobacteriati</taxon>
        <taxon>Methanobacteriota</taxon>
        <taxon>Methanomada group</taxon>
        <taxon>Methanococci</taxon>
        <taxon>Methanococcales</taxon>
        <taxon>Methanococcaceae</taxon>
        <taxon>Methanothermococcus</taxon>
    </lineage>
</organism>
<evidence type="ECO:0000256" key="1">
    <source>
        <dbReference type="ARBA" id="ARBA00005030"/>
    </source>
</evidence>
<evidence type="ECO:0000256" key="3">
    <source>
        <dbReference type="ARBA" id="ARBA00022694"/>
    </source>
</evidence>
<dbReference type="InterPro" id="IPR036974">
    <property type="entry name" value="PUA_sf"/>
</dbReference>
<keyword evidence="4" id="KW-0175">Coiled coil</keyword>
<dbReference type="InterPro" id="IPR050076">
    <property type="entry name" value="ArchSynthase1/Queuine_TRR"/>
</dbReference>
<feature type="coiled-coil region" evidence="4">
    <location>
        <begin position="395"/>
        <end position="422"/>
    </location>
</feature>
<reference evidence="6" key="1">
    <citation type="journal article" date="2020" name="ISME J.">
        <title>Gammaproteobacteria mediating utilization of methyl-, sulfur- and petroleum organic compounds in deep ocean hydrothermal plumes.</title>
        <authorList>
            <person name="Zhou Z."/>
            <person name="Liu Y."/>
            <person name="Pan J."/>
            <person name="Cron B.R."/>
            <person name="Toner B.M."/>
            <person name="Anantharaman K."/>
            <person name="Breier J.A."/>
            <person name="Dick G.J."/>
            <person name="Li M."/>
        </authorList>
    </citation>
    <scope>NUCLEOTIDE SEQUENCE</scope>
    <source>
        <strain evidence="6">SZUA-1453</strain>
    </source>
</reference>
<evidence type="ECO:0000256" key="4">
    <source>
        <dbReference type="SAM" id="Coils"/>
    </source>
</evidence>
<proteinExistence type="inferred from homology"/>
<comment type="similarity">
    <text evidence="2">Belongs to the archaeosine synthase type 1 family.</text>
</comment>
<comment type="pathway">
    <text evidence="1">tRNA modification; archaeosine-tRNA biosynthesis.</text>
</comment>
<evidence type="ECO:0000259" key="5">
    <source>
        <dbReference type="SMART" id="SM00359"/>
    </source>
</evidence>
<dbReference type="EMBL" id="DQUI01000063">
    <property type="protein sequence ID" value="HIP84537.1"/>
    <property type="molecule type" value="Genomic_DNA"/>
</dbReference>
<dbReference type="InterPro" id="IPR015947">
    <property type="entry name" value="PUA-like_sf"/>
</dbReference>
<dbReference type="SUPFAM" id="SSF88802">
    <property type="entry name" value="Pre-PUA domain"/>
    <property type="match status" value="1"/>
</dbReference>
<dbReference type="SUPFAM" id="SSF51713">
    <property type="entry name" value="tRNA-guanine transglycosylase"/>
    <property type="match status" value="1"/>
</dbReference>
<dbReference type="InterPro" id="IPR004521">
    <property type="entry name" value="Uncharacterised_CHP00451"/>
</dbReference>
<dbReference type="Gene3D" id="3.40.50.10630">
    <property type="entry name" value="Uracil-DNA glycosylase-like"/>
    <property type="match status" value="1"/>
</dbReference>
<evidence type="ECO:0000256" key="2">
    <source>
        <dbReference type="ARBA" id="ARBA00008906"/>
    </source>
</evidence>
<feature type="domain" description="PUA" evidence="5">
    <location>
        <begin position="489"/>
        <end position="557"/>
    </location>
</feature>
<gene>
    <name evidence="6" type="ORF">EYH15_03515</name>
</gene>
<dbReference type="GO" id="GO:0002099">
    <property type="term" value="P:tRNA wobble guanine modification"/>
    <property type="evidence" value="ECO:0007669"/>
    <property type="project" value="TreeGrafter"/>
</dbReference>
<dbReference type="Gene3D" id="2.30.130.10">
    <property type="entry name" value="PUA domain"/>
    <property type="match status" value="1"/>
</dbReference>
<dbReference type="GO" id="GO:0003723">
    <property type="term" value="F:RNA binding"/>
    <property type="evidence" value="ECO:0007669"/>
    <property type="project" value="InterPro"/>
</dbReference>